<dbReference type="AlphaFoldDB" id="A0A846Y3Z6"/>
<dbReference type="Proteomes" id="UP000565711">
    <property type="component" value="Unassembled WGS sequence"/>
</dbReference>
<evidence type="ECO:0000313" key="2">
    <source>
        <dbReference type="EMBL" id="NKY53963.1"/>
    </source>
</evidence>
<organism evidence="2 3">
    <name type="scientific">Nocardia vermiculata</name>
    <dbReference type="NCBI Taxonomy" id="257274"/>
    <lineage>
        <taxon>Bacteria</taxon>
        <taxon>Bacillati</taxon>
        <taxon>Actinomycetota</taxon>
        <taxon>Actinomycetes</taxon>
        <taxon>Mycobacteriales</taxon>
        <taxon>Nocardiaceae</taxon>
        <taxon>Nocardia</taxon>
    </lineage>
</organism>
<feature type="domain" description="UspA" evidence="1">
    <location>
        <begin position="41"/>
        <end position="189"/>
    </location>
</feature>
<evidence type="ECO:0000313" key="3">
    <source>
        <dbReference type="Proteomes" id="UP000565711"/>
    </source>
</evidence>
<dbReference type="InterPro" id="IPR006016">
    <property type="entry name" value="UspA"/>
</dbReference>
<evidence type="ECO:0000259" key="1">
    <source>
        <dbReference type="Pfam" id="PF00582"/>
    </source>
</evidence>
<sequence length="191" mass="21137">MTSHHNPLPHWLHTLADRLHPRPVAVLERRTRSAPAVPRVRTIIAAADTDTGDGGYRVVDRAADLARQRGARLLITCVNHPLDPRTLGVDLDRVGPDDYQLRGTTPADTLTRFAKDRARAHGAPEVYTRLLPEPALRALLRLAATHHADTIVIGQPPLHTWTDRATSRVLDTPAIRLARHAGCDILIVRTH</sequence>
<accession>A0A846Y3Z6</accession>
<dbReference type="EMBL" id="JAAXOP010000022">
    <property type="protein sequence ID" value="NKY53963.1"/>
    <property type="molecule type" value="Genomic_DNA"/>
</dbReference>
<dbReference type="Gene3D" id="3.40.50.620">
    <property type="entry name" value="HUPs"/>
    <property type="match status" value="1"/>
</dbReference>
<dbReference type="RefSeq" id="WP_084475399.1">
    <property type="nucleotide sequence ID" value="NZ_JAAXOP010000022.1"/>
</dbReference>
<dbReference type="InterPro" id="IPR014729">
    <property type="entry name" value="Rossmann-like_a/b/a_fold"/>
</dbReference>
<protein>
    <submittedName>
        <fullName evidence="2">Universal stress protein</fullName>
    </submittedName>
</protein>
<reference evidence="2 3" key="1">
    <citation type="submission" date="2020-04" db="EMBL/GenBank/DDBJ databases">
        <title>MicrobeNet Type strains.</title>
        <authorList>
            <person name="Nicholson A.C."/>
        </authorList>
    </citation>
    <scope>NUCLEOTIDE SEQUENCE [LARGE SCALE GENOMIC DNA]</scope>
    <source>
        <strain evidence="2 3">JCM 12354</strain>
    </source>
</reference>
<dbReference type="SUPFAM" id="SSF52402">
    <property type="entry name" value="Adenine nucleotide alpha hydrolases-like"/>
    <property type="match status" value="1"/>
</dbReference>
<comment type="caution">
    <text evidence="2">The sequence shown here is derived from an EMBL/GenBank/DDBJ whole genome shotgun (WGS) entry which is preliminary data.</text>
</comment>
<dbReference type="Pfam" id="PF00582">
    <property type="entry name" value="Usp"/>
    <property type="match status" value="1"/>
</dbReference>
<proteinExistence type="predicted"/>
<gene>
    <name evidence="2" type="ORF">HGA08_27590</name>
</gene>
<keyword evidence="3" id="KW-1185">Reference proteome</keyword>
<name>A0A846Y3Z6_9NOCA</name>